<evidence type="ECO:0000313" key="1">
    <source>
        <dbReference type="EMBL" id="AWU76495.1"/>
    </source>
</evidence>
<dbReference type="Pfam" id="PF08634">
    <property type="entry name" value="Pet127"/>
    <property type="match status" value="1"/>
</dbReference>
<gene>
    <name evidence="1" type="ORF">C5L36_0C04300</name>
    <name evidence="2" type="ORF">CAS74_000444</name>
</gene>
<protein>
    <submittedName>
        <fullName evidence="2">Uncharacterized protein</fullName>
    </submittedName>
</protein>
<dbReference type="Proteomes" id="UP000195871">
    <property type="component" value="Unassembled WGS sequence"/>
</dbReference>
<keyword evidence="4" id="KW-1185">Reference proteome</keyword>
<evidence type="ECO:0000313" key="2">
    <source>
        <dbReference type="EMBL" id="OUT24061.1"/>
    </source>
</evidence>
<dbReference type="RefSeq" id="XP_029321972.1">
    <property type="nucleotide sequence ID" value="XM_029466112.1"/>
</dbReference>
<dbReference type="GeneID" id="40384290"/>
<dbReference type="EMBL" id="NHMM01000001">
    <property type="protein sequence ID" value="OUT24061.1"/>
    <property type="molecule type" value="Genomic_DNA"/>
</dbReference>
<dbReference type="EMBL" id="CP028775">
    <property type="protein sequence ID" value="AWU76495.1"/>
    <property type="molecule type" value="Genomic_DNA"/>
</dbReference>
<dbReference type="InterPro" id="IPR013943">
    <property type="entry name" value="Pet127"/>
</dbReference>
<dbReference type="PANTHER" id="PTHR31014">
    <property type="entry name" value="MITOCHONDRIAL TRANSLATION SYSTEM COMPONENT PET127-RELATED"/>
    <property type="match status" value="1"/>
</dbReference>
<dbReference type="Proteomes" id="UP000249293">
    <property type="component" value="Chromosome 3"/>
</dbReference>
<dbReference type="VEuPathDB" id="FungiDB:C5L36_0C04300"/>
<proteinExistence type="predicted"/>
<reference evidence="1 4" key="2">
    <citation type="submission" date="2018-06" db="EMBL/GenBank/DDBJ databases">
        <title>Population genomics shows no distinction between pathogenic Candida krusei and environmental Pichia kudriavzevii: One species, four names.</title>
        <authorList>
            <person name="Douglass A.P."/>
            <person name="Offei B."/>
            <person name="Braun-Galleani S."/>
            <person name="Coughlan A.Y."/>
            <person name="Martos A."/>
            <person name="Ortiz-Merino R.A."/>
            <person name="Byrne K.P."/>
            <person name="Wolfe K.H."/>
        </authorList>
    </citation>
    <scope>NUCLEOTIDE SEQUENCE [LARGE SCALE GENOMIC DNA]</scope>
    <source>
        <strain evidence="1 4">CBS573</strain>
    </source>
</reference>
<dbReference type="STRING" id="4909.A0A1Z8JU27"/>
<name>A0A1Z8JU27_PICKU</name>
<evidence type="ECO:0000313" key="3">
    <source>
        <dbReference type="Proteomes" id="UP000195871"/>
    </source>
</evidence>
<sequence length="718" mass="81818">MLAIHKRRTLDFYYKSRYVIEYVRFQSTECSDTAQLDANGAVISHLAEKLNNETTERAINPVTPVSTGVVRGSILPQYVSLKKYNDSQDLIPRLSHKLDRTLFSPGVHYLQDPRTHFTNFDASLLSIPHLNELNMDKISNFIPSSRDTKLLDISKDLNSNKTGKHSVNFFSSTSSMTGVLTKFHKFLSGNRPINTGNFSKVFPSQTTFTSTIDVPTSLVVTPKDEDATTFSIDADRSTDSEITLSVLGNALELMLTKKPKEFNKYLKSSKLEPEADKSAYHYAKIGKFLIRSQLDAFHQNLPGRGTFDIKTRAVCAIRFDLAHTDYYPTNYEIVRTHGLFESFERELFDAARIVMFKYGLQARLGNMDGIFMAFHNIKKFLGFQYLPLSEIDNIYFGDISDEFTRYGENVLVKTGSDYNKKGGTNTDDKSNKAGVSNQEFLSNIVNDIGNHFQTKREALSTYVANKELRFSMKLLENLMDVILKDTGGVPFRMIFKKMKGKKAAGIESREDEIFDDSSPFNEKSSDGRMVVIVNTLTPEELTELQMLSNEKIEKSKILLKNSQDEKMSTTARIKFFSKYASEFKGKFFRLNKQILKNSKSNGGFFGYEINIQHFFNDKPSSDKYPMPSVDILEDKKYKWDIKYSVNKINEEADLVYLFNKFVSNIGYSAFRSSESDANVDVYTDDGYVQIDENASELQNITRAYSARALKRKSLKVKK</sequence>
<dbReference type="GO" id="GO:0000964">
    <property type="term" value="P:mitochondrial RNA 5'-end processing"/>
    <property type="evidence" value="ECO:0007669"/>
    <property type="project" value="TreeGrafter"/>
</dbReference>
<organism evidence="2 3">
    <name type="scientific">Pichia kudriavzevii</name>
    <name type="common">Yeast</name>
    <name type="synonym">Issatchenkia orientalis</name>
    <dbReference type="NCBI Taxonomy" id="4909"/>
    <lineage>
        <taxon>Eukaryota</taxon>
        <taxon>Fungi</taxon>
        <taxon>Dikarya</taxon>
        <taxon>Ascomycota</taxon>
        <taxon>Saccharomycotina</taxon>
        <taxon>Pichiomycetes</taxon>
        <taxon>Pichiales</taxon>
        <taxon>Pichiaceae</taxon>
        <taxon>Pichia</taxon>
    </lineage>
</organism>
<dbReference type="GO" id="GO:0005740">
    <property type="term" value="C:mitochondrial envelope"/>
    <property type="evidence" value="ECO:0007669"/>
    <property type="project" value="TreeGrafter"/>
</dbReference>
<evidence type="ECO:0000313" key="4">
    <source>
        <dbReference type="Proteomes" id="UP000249293"/>
    </source>
</evidence>
<dbReference type="PANTHER" id="PTHR31014:SF0">
    <property type="entry name" value="MITOCHONDRIAL TRANSLATION SYSTEM COMPONENT PET127-RELATED"/>
    <property type="match status" value="1"/>
</dbReference>
<accession>A0A1Z8JU27</accession>
<reference evidence="2 3" key="1">
    <citation type="submission" date="2017-05" db="EMBL/GenBank/DDBJ databases">
        <title>The Genome Sequence of Candida krusei Ckrusei653.</title>
        <authorList>
            <person name="Cuomo C."/>
            <person name="Forche A."/>
            <person name="Young S."/>
            <person name="Abouelleil A."/>
            <person name="Cao P."/>
            <person name="Chapman S."/>
            <person name="Cusick C."/>
            <person name="Shea T."/>
            <person name="Nusbaum C."/>
            <person name="Birren B."/>
        </authorList>
    </citation>
    <scope>NUCLEOTIDE SEQUENCE [LARGE SCALE GENOMIC DNA]</scope>
    <source>
        <strain evidence="2 3">Ckrusei653</strain>
    </source>
</reference>
<dbReference type="AlphaFoldDB" id="A0A1Z8JU27"/>
<dbReference type="KEGG" id="pkz:C5L36_0C04300"/>
<dbReference type="OrthoDB" id="10249045at2759"/>